<dbReference type="InterPro" id="IPR037523">
    <property type="entry name" value="VOC_core"/>
</dbReference>
<proteinExistence type="inferred from homology"/>
<evidence type="ECO:0000313" key="8">
    <source>
        <dbReference type="Proteomes" id="UP000280501"/>
    </source>
</evidence>
<dbReference type="Pfam" id="PF13669">
    <property type="entry name" value="Glyoxalase_4"/>
    <property type="match status" value="1"/>
</dbReference>
<dbReference type="InterPro" id="IPR017871">
    <property type="entry name" value="ABC_transporter-like_CS"/>
</dbReference>
<dbReference type="AlphaFoldDB" id="A0A3N4YML8"/>
<keyword evidence="3" id="KW-0547">Nucleotide-binding</keyword>
<feature type="domain" description="VOC" evidence="6">
    <location>
        <begin position="5"/>
        <end position="130"/>
    </location>
</feature>
<keyword evidence="4" id="KW-0067">ATP-binding</keyword>
<dbReference type="InterPro" id="IPR003439">
    <property type="entry name" value="ABC_transporter-like_ATP-bd"/>
</dbReference>
<dbReference type="PROSITE" id="PS00211">
    <property type="entry name" value="ABC_TRANSPORTER_1"/>
    <property type="match status" value="1"/>
</dbReference>
<dbReference type="GO" id="GO:0016887">
    <property type="term" value="F:ATP hydrolysis activity"/>
    <property type="evidence" value="ECO:0007669"/>
    <property type="project" value="InterPro"/>
</dbReference>
<evidence type="ECO:0000259" key="5">
    <source>
        <dbReference type="PROSITE" id="PS50893"/>
    </source>
</evidence>
<evidence type="ECO:0000259" key="6">
    <source>
        <dbReference type="PROSITE" id="PS51819"/>
    </source>
</evidence>
<evidence type="ECO:0000313" key="7">
    <source>
        <dbReference type="EMBL" id="RPF19690.1"/>
    </source>
</evidence>
<reference evidence="7 8" key="1">
    <citation type="submission" date="2018-11" db="EMBL/GenBank/DDBJ databases">
        <title>Sequencing the genomes of 1000 actinobacteria strains.</title>
        <authorList>
            <person name="Klenk H.-P."/>
        </authorList>
    </citation>
    <scope>NUCLEOTIDE SEQUENCE [LARGE SCALE GENOMIC DNA]</scope>
    <source>
        <strain evidence="7 8">DSM 15700</strain>
    </source>
</reference>
<dbReference type="GO" id="GO:0005524">
    <property type="term" value="F:ATP binding"/>
    <property type="evidence" value="ECO:0007669"/>
    <property type="project" value="UniProtKB-KW"/>
</dbReference>
<dbReference type="InterPro" id="IPR027417">
    <property type="entry name" value="P-loop_NTPase"/>
</dbReference>
<gene>
    <name evidence="7" type="ORF">EDD34_0253</name>
</gene>
<accession>A0A3N4YML8</accession>
<dbReference type="SUPFAM" id="SSF54593">
    <property type="entry name" value="Glyoxalase/Bleomycin resistance protein/Dihydroxybiphenyl dioxygenase"/>
    <property type="match status" value="1"/>
</dbReference>
<dbReference type="SMART" id="SM00382">
    <property type="entry name" value="AAA"/>
    <property type="match status" value="1"/>
</dbReference>
<dbReference type="EMBL" id="RKQZ01000001">
    <property type="protein sequence ID" value="RPF19690.1"/>
    <property type="molecule type" value="Genomic_DNA"/>
</dbReference>
<dbReference type="InterPro" id="IPR029068">
    <property type="entry name" value="Glyas_Bleomycin-R_OHBP_Dase"/>
</dbReference>
<dbReference type="PANTHER" id="PTHR43335">
    <property type="entry name" value="ABC TRANSPORTER, ATP-BINDING PROTEIN"/>
    <property type="match status" value="1"/>
</dbReference>
<dbReference type="RefSeq" id="WP_342774773.1">
    <property type="nucleotide sequence ID" value="NZ_RKQZ01000001.1"/>
</dbReference>
<sequence length="412" mass="43971">MGRGTPHHVELWVPDLARAERTWGWLLRRLGYGEHQRWADGVSWILGDTYVVVEQSPASSAPAHDRRLPGLNHIAFHGGHRGEVDALVSEAGSHGWSLMFRDRHPFAGGPDHYAAYLENDDGYEVEIVAEAPAVIPQTTTPPAPAHPAPVHPAPGPQPAAAMTAILELDRVSHTFGTRVALDGFSIAVHPGEVVAMIGFNGAGKTTAMRVLAGRLRPHGGTPRVFGHNPDDLPGHAARRFGHLIDAPLAHPDLTVTENIRSAARLHGLDRTAAGRAGTTAVERLALERWAGARASSLSLGNRQRLGIACAVVHSPEAVVLDEPTSALDPRGVVIVRDLIRDHAARGAAVLVSSHHLDEVSRVADRIVVVHDGRVVGDLEPGGADLERRFFDVVHDADSLTLTAAPLDPEAGP</sequence>
<evidence type="ECO:0000256" key="2">
    <source>
        <dbReference type="ARBA" id="ARBA00022448"/>
    </source>
</evidence>
<dbReference type="Gene3D" id="3.10.180.10">
    <property type="entry name" value="2,3-Dihydroxybiphenyl 1,2-Dioxygenase, domain 1"/>
    <property type="match status" value="1"/>
</dbReference>
<dbReference type="Pfam" id="PF00005">
    <property type="entry name" value="ABC_tran"/>
    <property type="match status" value="1"/>
</dbReference>
<keyword evidence="8" id="KW-1185">Reference proteome</keyword>
<name>A0A3N4YML8_9MICO</name>
<dbReference type="Proteomes" id="UP000280501">
    <property type="component" value="Unassembled WGS sequence"/>
</dbReference>
<dbReference type="PROSITE" id="PS51819">
    <property type="entry name" value="VOC"/>
    <property type="match status" value="1"/>
</dbReference>
<comment type="caution">
    <text evidence="7">The sequence shown here is derived from an EMBL/GenBank/DDBJ whole genome shotgun (WGS) entry which is preliminary data.</text>
</comment>
<dbReference type="PROSITE" id="PS50893">
    <property type="entry name" value="ABC_TRANSPORTER_2"/>
    <property type="match status" value="1"/>
</dbReference>
<dbReference type="InterPro" id="IPR003593">
    <property type="entry name" value="AAA+_ATPase"/>
</dbReference>
<keyword evidence="2" id="KW-0813">Transport</keyword>
<comment type="similarity">
    <text evidence="1">Belongs to the ABC transporter superfamily.</text>
</comment>
<protein>
    <submittedName>
        <fullName evidence="7">ABC-type multidrug transport system ATPase subunit</fullName>
    </submittedName>
</protein>
<evidence type="ECO:0000256" key="3">
    <source>
        <dbReference type="ARBA" id="ARBA00022741"/>
    </source>
</evidence>
<feature type="domain" description="ABC transporter" evidence="5">
    <location>
        <begin position="166"/>
        <end position="396"/>
    </location>
</feature>
<evidence type="ECO:0000256" key="1">
    <source>
        <dbReference type="ARBA" id="ARBA00005417"/>
    </source>
</evidence>
<dbReference type="SUPFAM" id="SSF52540">
    <property type="entry name" value="P-loop containing nucleoside triphosphate hydrolases"/>
    <property type="match status" value="1"/>
</dbReference>
<organism evidence="7 8">
    <name type="scientific">Myceligenerans xiligouense</name>
    <dbReference type="NCBI Taxonomy" id="253184"/>
    <lineage>
        <taxon>Bacteria</taxon>
        <taxon>Bacillati</taxon>
        <taxon>Actinomycetota</taxon>
        <taxon>Actinomycetes</taxon>
        <taxon>Micrococcales</taxon>
        <taxon>Promicromonosporaceae</taxon>
        <taxon>Myceligenerans</taxon>
    </lineage>
</organism>
<dbReference type="Gene3D" id="3.40.50.300">
    <property type="entry name" value="P-loop containing nucleotide triphosphate hydrolases"/>
    <property type="match status" value="1"/>
</dbReference>
<dbReference type="CDD" id="cd03230">
    <property type="entry name" value="ABC_DR_subfamily_A"/>
    <property type="match status" value="1"/>
</dbReference>
<evidence type="ECO:0000256" key="4">
    <source>
        <dbReference type="ARBA" id="ARBA00022840"/>
    </source>
</evidence>
<dbReference type="PANTHER" id="PTHR43335:SF4">
    <property type="entry name" value="ABC TRANSPORTER, ATP-BINDING PROTEIN"/>
    <property type="match status" value="1"/>
</dbReference>